<dbReference type="Proteomes" id="UP000739565">
    <property type="component" value="Unassembled WGS sequence"/>
</dbReference>
<dbReference type="PANTHER" id="PTHR34300">
    <property type="entry name" value="QUEUOSINE PRECURSOR TRANSPORTER-RELATED"/>
    <property type="match status" value="1"/>
</dbReference>
<sequence>MQSTVSSSVPPAARKYRYYDFILVAFVTVLVCANLIGPGKAAQFELPILGTVVFGAGVLFFPIAFLFGDILTEVYGYAHDRRAVWCGFFALLFAAFMSLVVVNLTPAPGAHNTNLQSGLEIVFGNTWRIAAGSIIAFWCGSLVNAFVLAKLKIYTAGKYLWVRTIGSTAVGEAVDSTLFYFLAFYGIWPLKQIIAVVIAQYCIKTLWEILATPLTYRIVAFLKRKENEDYYDRNTNFTPFRVKV</sequence>
<feature type="transmembrane region" description="Helical" evidence="1">
    <location>
        <begin position="48"/>
        <end position="71"/>
    </location>
</feature>
<dbReference type="HAMAP" id="MF_02088">
    <property type="entry name" value="Q_prec_transport"/>
    <property type="match status" value="1"/>
</dbReference>
<dbReference type="GO" id="GO:0022857">
    <property type="term" value="F:transmembrane transporter activity"/>
    <property type="evidence" value="ECO:0007669"/>
    <property type="project" value="UniProtKB-UniRule"/>
</dbReference>
<keyword evidence="1" id="KW-0472">Membrane</keyword>
<dbReference type="RefSeq" id="WP_259660635.1">
    <property type="nucleotide sequence ID" value="NZ_JAHXRI010000006.1"/>
</dbReference>
<reference evidence="2" key="1">
    <citation type="submission" date="2021-07" db="EMBL/GenBank/DDBJ databases">
        <title>New genus and species of the family Alcaligenaceae.</title>
        <authorList>
            <person name="Hahn M.W."/>
        </authorList>
    </citation>
    <scope>NUCLEOTIDE SEQUENCE</scope>
    <source>
        <strain evidence="2">LF4-65</strain>
    </source>
</reference>
<evidence type="ECO:0000256" key="1">
    <source>
        <dbReference type="HAMAP-Rule" id="MF_02088"/>
    </source>
</evidence>
<feature type="transmembrane region" description="Helical" evidence="1">
    <location>
        <begin position="160"/>
        <end position="187"/>
    </location>
</feature>
<protein>
    <recommendedName>
        <fullName evidence="1">Probable queuosine precursor transporter</fullName>
        <shortName evidence="1">Q precursor transporter</shortName>
    </recommendedName>
</protein>
<feature type="transmembrane region" description="Helical" evidence="1">
    <location>
        <begin position="18"/>
        <end position="36"/>
    </location>
</feature>
<keyword evidence="1" id="KW-1133">Transmembrane helix</keyword>
<dbReference type="NCBIfam" id="TIGR00697">
    <property type="entry name" value="queuosine precursor transporter"/>
    <property type="match status" value="1"/>
</dbReference>
<feature type="transmembrane region" description="Helical" evidence="1">
    <location>
        <begin position="193"/>
        <end position="216"/>
    </location>
</feature>
<accession>A0A953N7B9</accession>
<name>A0A953N7B9_9BURK</name>
<feature type="transmembrane region" description="Helical" evidence="1">
    <location>
        <begin position="83"/>
        <end position="107"/>
    </location>
</feature>
<gene>
    <name evidence="2" type="ORF">KZZ10_06295</name>
</gene>
<dbReference type="PANTHER" id="PTHR34300:SF2">
    <property type="entry name" value="QUEUOSINE PRECURSOR TRANSPORTER-RELATED"/>
    <property type="match status" value="1"/>
</dbReference>
<proteinExistence type="inferred from homology"/>
<keyword evidence="3" id="KW-1185">Reference proteome</keyword>
<dbReference type="EMBL" id="JAHXRI010000006">
    <property type="protein sequence ID" value="MBZ1350252.1"/>
    <property type="molecule type" value="Genomic_DNA"/>
</dbReference>
<comment type="subcellular location">
    <subcellularLocation>
        <location evidence="1">Cell inner membrane</location>
        <topology evidence="1">Multi-pass membrane protein</topology>
    </subcellularLocation>
</comment>
<keyword evidence="1" id="KW-1003">Cell membrane</keyword>
<organism evidence="2 3">
    <name type="scientific">Zwartia hollandica</name>
    <dbReference type="NCBI Taxonomy" id="324606"/>
    <lineage>
        <taxon>Bacteria</taxon>
        <taxon>Pseudomonadati</taxon>
        <taxon>Pseudomonadota</taxon>
        <taxon>Betaproteobacteria</taxon>
        <taxon>Burkholderiales</taxon>
        <taxon>Alcaligenaceae</taxon>
        <taxon>Zwartia</taxon>
    </lineage>
</organism>
<dbReference type="Pfam" id="PF02592">
    <property type="entry name" value="Vut_1"/>
    <property type="match status" value="1"/>
</dbReference>
<keyword evidence="1" id="KW-0812">Transmembrane</keyword>
<evidence type="ECO:0000313" key="3">
    <source>
        <dbReference type="Proteomes" id="UP000739565"/>
    </source>
</evidence>
<dbReference type="AlphaFoldDB" id="A0A953N7B9"/>
<comment type="caution">
    <text evidence="2">The sequence shown here is derived from an EMBL/GenBank/DDBJ whole genome shotgun (WGS) entry which is preliminary data.</text>
</comment>
<feature type="transmembrane region" description="Helical" evidence="1">
    <location>
        <begin position="127"/>
        <end position="148"/>
    </location>
</feature>
<evidence type="ECO:0000313" key="2">
    <source>
        <dbReference type="EMBL" id="MBZ1350252.1"/>
    </source>
</evidence>
<comment type="similarity">
    <text evidence="1">Belongs to the vitamin uptake transporter (VUT/ECF) (TC 2.A.88) family. Q precursor transporter subfamily.</text>
</comment>
<keyword evidence="1" id="KW-0997">Cell inner membrane</keyword>
<comment type="function">
    <text evidence="1">Involved in the import of queuosine (Q) precursors, required for Q precursor salvage.</text>
</comment>
<keyword evidence="1" id="KW-0813">Transport</keyword>
<dbReference type="GO" id="GO:0005886">
    <property type="term" value="C:plasma membrane"/>
    <property type="evidence" value="ECO:0007669"/>
    <property type="project" value="UniProtKB-SubCell"/>
</dbReference>
<dbReference type="InterPro" id="IPR003744">
    <property type="entry name" value="YhhQ"/>
</dbReference>